<proteinExistence type="predicted"/>
<dbReference type="Proteomes" id="UP001283361">
    <property type="component" value="Unassembled WGS sequence"/>
</dbReference>
<dbReference type="Gene3D" id="1.25.40.20">
    <property type="entry name" value="Ankyrin repeat-containing domain"/>
    <property type="match status" value="2"/>
</dbReference>
<gene>
    <name evidence="5" type="ORF">RRG08_003714</name>
</gene>
<feature type="repeat" description="ANK" evidence="3">
    <location>
        <begin position="111"/>
        <end position="141"/>
    </location>
</feature>
<evidence type="ECO:0000313" key="5">
    <source>
        <dbReference type="EMBL" id="KAK3794565.1"/>
    </source>
</evidence>
<dbReference type="SMART" id="SM00248">
    <property type="entry name" value="ANK"/>
    <property type="match status" value="8"/>
</dbReference>
<evidence type="ECO:0000256" key="2">
    <source>
        <dbReference type="ARBA" id="ARBA00023043"/>
    </source>
</evidence>
<dbReference type="PANTHER" id="PTHR24193:SF121">
    <property type="entry name" value="ADA2A-CONTAINING COMPLEX COMPONENT 3, ISOFORM D"/>
    <property type="match status" value="1"/>
</dbReference>
<reference evidence="5" key="1">
    <citation type="journal article" date="2023" name="G3 (Bethesda)">
        <title>A reference genome for the long-term kleptoplast-retaining sea slug Elysia crispata morphotype clarki.</title>
        <authorList>
            <person name="Eastman K.E."/>
            <person name="Pendleton A.L."/>
            <person name="Shaikh M.A."/>
            <person name="Suttiyut T."/>
            <person name="Ogas R."/>
            <person name="Tomko P."/>
            <person name="Gavelis G."/>
            <person name="Widhalm J.R."/>
            <person name="Wisecaver J.H."/>
        </authorList>
    </citation>
    <scope>NUCLEOTIDE SEQUENCE</scope>
    <source>
        <strain evidence="5">ECLA1</strain>
    </source>
</reference>
<dbReference type="PROSITE" id="PS50088">
    <property type="entry name" value="ANK_REPEAT"/>
    <property type="match status" value="4"/>
</dbReference>
<evidence type="ECO:0000256" key="1">
    <source>
        <dbReference type="ARBA" id="ARBA00022737"/>
    </source>
</evidence>
<keyword evidence="6" id="KW-1185">Reference proteome</keyword>
<name>A0AAE1E5S2_9GAST</name>
<dbReference type="Pfam" id="PF12796">
    <property type="entry name" value="Ank_2"/>
    <property type="match status" value="2"/>
</dbReference>
<dbReference type="EMBL" id="JAWDGP010001105">
    <property type="protein sequence ID" value="KAK3794565.1"/>
    <property type="molecule type" value="Genomic_DNA"/>
</dbReference>
<evidence type="ECO:0000313" key="6">
    <source>
        <dbReference type="Proteomes" id="UP001283361"/>
    </source>
</evidence>
<dbReference type="GO" id="GO:0045944">
    <property type="term" value="P:positive regulation of transcription by RNA polymerase II"/>
    <property type="evidence" value="ECO:0007669"/>
    <property type="project" value="TreeGrafter"/>
</dbReference>
<accession>A0AAE1E5S2</accession>
<protein>
    <recommendedName>
        <fullName evidence="4">Peptidase A2 domain-containing protein</fullName>
    </recommendedName>
</protein>
<feature type="repeat" description="ANK" evidence="3">
    <location>
        <begin position="78"/>
        <end position="110"/>
    </location>
</feature>
<feature type="domain" description="Peptidase A2" evidence="4">
    <location>
        <begin position="328"/>
        <end position="368"/>
    </location>
</feature>
<dbReference type="InterPro" id="IPR002110">
    <property type="entry name" value="Ankyrin_rpt"/>
</dbReference>
<feature type="repeat" description="ANK" evidence="3">
    <location>
        <begin position="311"/>
        <end position="343"/>
    </location>
</feature>
<dbReference type="PANTHER" id="PTHR24193">
    <property type="entry name" value="ANKYRIN REPEAT PROTEIN"/>
    <property type="match status" value="1"/>
</dbReference>
<dbReference type="GO" id="GO:0005634">
    <property type="term" value="C:nucleus"/>
    <property type="evidence" value="ECO:0007669"/>
    <property type="project" value="TreeGrafter"/>
</dbReference>
<dbReference type="Pfam" id="PF00023">
    <property type="entry name" value="Ank"/>
    <property type="match status" value="1"/>
</dbReference>
<organism evidence="5 6">
    <name type="scientific">Elysia crispata</name>
    <name type="common">lettuce slug</name>
    <dbReference type="NCBI Taxonomy" id="231223"/>
    <lineage>
        <taxon>Eukaryota</taxon>
        <taxon>Metazoa</taxon>
        <taxon>Spiralia</taxon>
        <taxon>Lophotrochozoa</taxon>
        <taxon>Mollusca</taxon>
        <taxon>Gastropoda</taxon>
        <taxon>Heterobranchia</taxon>
        <taxon>Euthyneura</taxon>
        <taxon>Panpulmonata</taxon>
        <taxon>Sacoglossa</taxon>
        <taxon>Placobranchoidea</taxon>
        <taxon>Plakobranchidae</taxon>
        <taxon>Elysia</taxon>
    </lineage>
</organism>
<comment type="caution">
    <text evidence="5">The sequence shown here is derived from an EMBL/GenBank/DDBJ whole genome shotgun (WGS) entry which is preliminary data.</text>
</comment>
<dbReference type="InterPro" id="IPR001995">
    <property type="entry name" value="Peptidase_A2_cat"/>
</dbReference>
<dbReference type="GO" id="GO:0004190">
    <property type="term" value="F:aspartic-type endopeptidase activity"/>
    <property type="evidence" value="ECO:0007669"/>
    <property type="project" value="InterPro"/>
</dbReference>
<feature type="repeat" description="ANK" evidence="3">
    <location>
        <begin position="144"/>
        <end position="176"/>
    </location>
</feature>
<evidence type="ECO:0000259" key="4">
    <source>
        <dbReference type="PROSITE" id="PS50175"/>
    </source>
</evidence>
<keyword evidence="1" id="KW-0677">Repeat</keyword>
<dbReference type="PROSITE" id="PS50297">
    <property type="entry name" value="ANK_REP_REGION"/>
    <property type="match status" value="4"/>
</dbReference>
<keyword evidence="2 3" id="KW-0040">ANK repeat</keyword>
<dbReference type="SUPFAM" id="SSF48403">
    <property type="entry name" value="Ankyrin repeat"/>
    <property type="match status" value="1"/>
</dbReference>
<dbReference type="InterPro" id="IPR036770">
    <property type="entry name" value="Ankyrin_rpt-contain_sf"/>
</dbReference>
<dbReference type="GO" id="GO:0006508">
    <property type="term" value="P:proteolysis"/>
    <property type="evidence" value="ECO:0007669"/>
    <property type="project" value="InterPro"/>
</dbReference>
<dbReference type="AlphaFoldDB" id="A0AAE1E5S2"/>
<evidence type="ECO:0000256" key="3">
    <source>
        <dbReference type="PROSITE-ProRule" id="PRU00023"/>
    </source>
</evidence>
<sequence>MEIHRETFLRAVRDQDAMKLSHLMVGIPEGKNKTPLANELLVQALDTGNRSILEVLLTNGADLNAPIESADFGPFQLYDLRPLEFAIIHGKIDAVSALIDMGADVDLADHDGQTPLQLACATVYFPTEGVKKLLEAGADCNKGCHQSPLQIAASCGRPGVVKLLLEHGGDVHQTDADGNTCLSLALTPQNSVSSKTFSLPSFPISIYNNATSCRIRKDRLSCAQILLDAGSDVNHYNAKGVSILQSVVKTHLVDKDLLSTLLSYGANPDAGEVRSGITPLISLVCSPLQTTPDLMTLLLEHGAAINKTEKRGNTVLHIAAASNNLKMIRFLIDNGADMYVLNDRNLSFLDKLSVQSYLNLLPSLLGKGVYPCKIFVRSGSDFESFITRCESHLPPTPLSLAVFFGDTELASYLREIGFLTGEDIRWLTGDSKVRNKLPVTAIETYNGIITGVLPLTLMSFIKISDMLGATRDRQEKIKQLRLPNFLQERLLFKRASPMAPSSRI</sequence>
<dbReference type="InterPro" id="IPR050663">
    <property type="entry name" value="Ankyrin-SOCS_Box"/>
</dbReference>
<dbReference type="GO" id="GO:0000976">
    <property type="term" value="F:transcription cis-regulatory region binding"/>
    <property type="evidence" value="ECO:0007669"/>
    <property type="project" value="TreeGrafter"/>
</dbReference>
<dbReference type="PROSITE" id="PS50175">
    <property type="entry name" value="ASP_PROT_RETROV"/>
    <property type="match status" value="1"/>
</dbReference>